<dbReference type="PANTHER" id="PTHR22835">
    <property type="entry name" value="ZINC FINGER FYVE DOMAIN CONTAINING PROTEIN"/>
    <property type="match status" value="1"/>
</dbReference>
<keyword evidence="2 6" id="KW-0732">Signal</keyword>
<dbReference type="InterPro" id="IPR035669">
    <property type="entry name" value="SGNH_plant_lipase-like"/>
</dbReference>
<dbReference type="InterPro" id="IPR001087">
    <property type="entry name" value="GDSL"/>
</dbReference>
<dbReference type="PANTHER" id="PTHR22835:SF631">
    <property type="entry name" value="SINAPINE ESTERASE"/>
    <property type="match status" value="1"/>
</dbReference>
<evidence type="ECO:0000313" key="7">
    <source>
        <dbReference type="EMBL" id="KAK1425373.1"/>
    </source>
</evidence>
<protein>
    <submittedName>
        <fullName evidence="7">Uncharacterized protein</fullName>
    </submittedName>
</protein>
<feature type="signal peptide" evidence="6">
    <location>
        <begin position="1"/>
        <end position="24"/>
    </location>
</feature>
<feature type="region of interest" description="Disordered" evidence="5">
    <location>
        <begin position="396"/>
        <end position="417"/>
    </location>
</feature>
<evidence type="ECO:0000256" key="6">
    <source>
        <dbReference type="SAM" id="SignalP"/>
    </source>
</evidence>
<evidence type="ECO:0000256" key="3">
    <source>
        <dbReference type="ARBA" id="ARBA00022801"/>
    </source>
</evidence>
<dbReference type="InterPro" id="IPR036514">
    <property type="entry name" value="SGNH_hydro_sf"/>
</dbReference>
<sequence length="417" mass="46144">MASSLTSRLVASFLVMLWSAKLNANGCYPSIISFGDSLADTGNLKQIASVSNVDFPCGPPYGQNFIGHATGRCSNGRLIIDFLAESLGLPLIQPYFNVNGSDGVVGMRQGVNYAVAGATALDSSFIEASWPEHFLVVNASLGVQLAWFKQSLSSICGNTTSLDCRNFIGRSLILVGEIGGNDYNLPLVTGKSIEEVKSYVPLVIDTIVLAVNELIKMGARTLVIPGNFPIGCSAAFLVIYGSRMKEYDPITGCLTDLNDFAEYHNQMLQTKLNQIRKLNPDVIVIYADYYNAAMQIYHSPEEYGFTNAGLKMCYACEGAFNYTSMTCEDERMTLCEEPDTYISWDGIHLTEAAYKLISKSLFQGPYTEPEFNSVCRMTSTSHSRWHNHRSPEIDSFKTLKRDEDNSKTHKHHQFDHL</sequence>
<reference evidence="7" key="1">
    <citation type="journal article" date="2023" name="bioRxiv">
        <title>Improved chromosome-level genome assembly for marigold (Tagetes erecta).</title>
        <authorList>
            <person name="Jiang F."/>
            <person name="Yuan L."/>
            <person name="Wang S."/>
            <person name="Wang H."/>
            <person name="Xu D."/>
            <person name="Wang A."/>
            <person name="Fan W."/>
        </authorList>
    </citation>
    <scope>NUCLEOTIDE SEQUENCE</scope>
    <source>
        <strain evidence="7">WSJ</strain>
        <tissue evidence="7">Leaf</tissue>
    </source>
</reference>
<keyword evidence="8" id="KW-1185">Reference proteome</keyword>
<feature type="chain" id="PRO_5042282628" evidence="6">
    <location>
        <begin position="25"/>
        <end position="417"/>
    </location>
</feature>
<keyword evidence="3" id="KW-0378">Hydrolase</keyword>
<dbReference type="Gene3D" id="3.40.50.1110">
    <property type="entry name" value="SGNH hydrolase"/>
    <property type="match status" value="1"/>
</dbReference>
<evidence type="ECO:0000313" key="8">
    <source>
        <dbReference type="Proteomes" id="UP001229421"/>
    </source>
</evidence>
<dbReference type="Pfam" id="PF00657">
    <property type="entry name" value="Lipase_GDSL"/>
    <property type="match status" value="1"/>
</dbReference>
<accession>A0AAD8NXH7</accession>
<evidence type="ECO:0000256" key="4">
    <source>
        <dbReference type="ARBA" id="ARBA00023180"/>
    </source>
</evidence>
<dbReference type="SUPFAM" id="SSF52266">
    <property type="entry name" value="SGNH hydrolase"/>
    <property type="match status" value="1"/>
</dbReference>
<dbReference type="Proteomes" id="UP001229421">
    <property type="component" value="Unassembled WGS sequence"/>
</dbReference>
<comment type="caution">
    <text evidence="7">The sequence shown here is derived from an EMBL/GenBank/DDBJ whole genome shotgun (WGS) entry which is preliminary data.</text>
</comment>
<dbReference type="CDD" id="cd01837">
    <property type="entry name" value="SGNH_plant_lipase_like"/>
    <property type="match status" value="1"/>
</dbReference>
<evidence type="ECO:0000256" key="5">
    <source>
        <dbReference type="SAM" id="MobiDB-lite"/>
    </source>
</evidence>
<keyword evidence="4" id="KW-0325">Glycoprotein</keyword>
<name>A0AAD8NXH7_TARER</name>
<dbReference type="AlphaFoldDB" id="A0AAD8NXH7"/>
<evidence type="ECO:0000256" key="2">
    <source>
        <dbReference type="ARBA" id="ARBA00022729"/>
    </source>
</evidence>
<dbReference type="EMBL" id="JAUHHV010000005">
    <property type="protein sequence ID" value="KAK1425373.1"/>
    <property type="molecule type" value="Genomic_DNA"/>
</dbReference>
<gene>
    <name evidence="7" type="ORF">QVD17_20725</name>
</gene>
<feature type="compositionally biased region" description="Basic residues" evidence="5">
    <location>
        <begin position="408"/>
        <end position="417"/>
    </location>
</feature>
<organism evidence="7 8">
    <name type="scientific">Tagetes erecta</name>
    <name type="common">African marigold</name>
    <dbReference type="NCBI Taxonomy" id="13708"/>
    <lineage>
        <taxon>Eukaryota</taxon>
        <taxon>Viridiplantae</taxon>
        <taxon>Streptophyta</taxon>
        <taxon>Embryophyta</taxon>
        <taxon>Tracheophyta</taxon>
        <taxon>Spermatophyta</taxon>
        <taxon>Magnoliopsida</taxon>
        <taxon>eudicotyledons</taxon>
        <taxon>Gunneridae</taxon>
        <taxon>Pentapetalae</taxon>
        <taxon>asterids</taxon>
        <taxon>campanulids</taxon>
        <taxon>Asterales</taxon>
        <taxon>Asteraceae</taxon>
        <taxon>Asteroideae</taxon>
        <taxon>Heliantheae alliance</taxon>
        <taxon>Tageteae</taxon>
        <taxon>Tagetes</taxon>
    </lineage>
</organism>
<feature type="compositionally biased region" description="Basic and acidic residues" evidence="5">
    <location>
        <begin position="396"/>
        <end position="407"/>
    </location>
</feature>
<comment type="similarity">
    <text evidence="1">Belongs to the 'GDSL' lipolytic enzyme family.</text>
</comment>
<dbReference type="GO" id="GO:0016788">
    <property type="term" value="F:hydrolase activity, acting on ester bonds"/>
    <property type="evidence" value="ECO:0007669"/>
    <property type="project" value="InterPro"/>
</dbReference>
<evidence type="ECO:0000256" key="1">
    <source>
        <dbReference type="ARBA" id="ARBA00008668"/>
    </source>
</evidence>
<proteinExistence type="inferred from homology"/>